<proteinExistence type="predicted"/>
<comment type="caution">
    <text evidence="1">The sequence shown here is derived from an EMBL/GenBank/DDBJ whole genome shotgun (WGS) entry which is preliminary data.</text>
</comment>
<dbReference type="AlphaFoldDB" id="J9GK71"/>
<dbReference type="EMBL" id="AMCI01002525">
    <property type="protein sequence ID" value="EJX02488.1"/>
    <property type="molecule type" value="Genomic_DNA"/>
</dbReference>
<name>J9GK71_9ZZZZ</name>
<gene>
    <name evidence="1" type="ORF">EVA_09405</name>
</gene>
<evidence type="ECO:0000313" key="1">
    <source>
        <dbReference type="EMBL" id="EJX02488.1"/>
    </source>
</evidence>
<accession>J9GK71</accession>
<protein>
    <submittedName>
        <fullName evidence="1">Uncharacterized protein</fullName>
    </submittedName>
</protein>
<reference evidence="1" key="1">
    <citation type="journal article" date="2012" name="PLoS ONE">
        <title>Gene sets for utilization of primary and secondary nutrition supplies in the distal gut of endangered iberian lynx.</title>
        <authorList>
            <person name="Alcaide M."/>
            <person name="Messina E."/>
            <person name="Richter M."/>
            <person name="Bargiela R."/>
            <person name="Peplies J."/>
            <person name="Huws S.A."/>
            <person name="Newbold C.J."/>
            <person name="Golyshin P.N."/>
            <person name="Simon M.A."/>
            <person name="Lopez G."/>
            <person name="Yakimov M.M."/>
            <person name="Ferrer M."/>
        </authorList>
    </citation>
    <scope>NUCLEOTIDE SEQUENCE</scope>
</reference>
<organism evidence="1">
    <name type="scientific">gut metagenome</name>
    <dbReference type="NCBI Taxonomy" id="749906"/>
    <lineage>
        <taxon>unclassified sequences</taxon>
        <taxon>metagenomes</taxon>
        <taxon>organismal metagenomes</taxon>
    </lineage>
</organism>
<sequence>MIFMQQPNKDNAESIRFLPVQQYGNILSTCYSMISCCTRISKARFARMILCDPIAVPTSPANHTKIHIEQFK</sequence>